<name>A0A7W2TTT9_9GAMM</name>
<keyword evidence="1" id="KW-1133">Transmembrane helix</keyword>
<evidence type="ECO:0000313" key="4">
    <source>
        <dbReference type="Proteomes" id="UP000539350"/>
    </source>
</evidence>
<dbReference type="AlphaFoldDB" id="A0A7W2TTT9"/>
<evidence type="ECO:0000259" key="2">
    <source>
        <dbReference type="Pfam" id="PF14341"/>
    </source>
</evidence>
<sequence length="395" mass="41815">MSDKLAGQLGPIRQAERGIATLAIALLLLMIATVITLGTTSSVVSEQRLSGVDSRSKEVYAAASGALQLSLEWLEENLEDVVWVNNGSGVRTATLNSLSDSDLANDSYARSALMTLLTEPNPADPATPVVVRIEASAQAKGDSHIRKKLTTEVMIGKSSIFGPAGGGTITGFDGPPLLLENCLSGVTGNPTIINPNHTGVLIGTTEGTGGNTCINTGHFDKFVGVPDKKNPKGVALENGDIQALSPSMSLAEAVFGVDQASAKAMLIDLARREPERVKVYSDDNTKLPKDLNDSSVGPYIAYFTEDAGCPKTTGGTEFWGILYIEKTDCNLNGMGNVTIRGVLAQSGNLEKFNANTKLVKEPLDFGDVDSQDDPTINIGIAKMHFFEVPGAWRDF</sequence>
<reference evidence="3 4" key="1">
    <citation type="submission" date="2020-07" db="EMBL/GenBank/DDBJ databases">
        <title>Halieaceae bacterium, F7430, whole genome shotgun sequencing project.</title>
        <authorList>
            <person name="Jiang S."/>
            <person name="Liu Z.W."/>
            <person name="Du Z.J."/>
        </authorList>
    </citation>
    <scope>NUCLEOTIDE SEQUENCE [LARGE SCALE GENOMIC DNA]</scope>
    <source>
        <strain evidence="3 4">F7430</strain>
    </source>
</reference>
<dbReference type="Proteomes" id="UP000539350">
    <property type="component" value="Unassembled WGS sequence"/>
</dbReference>
<accession>A0A7W2TTT9</accession>
<gene>
    <name evidence="3" type="ORF">H2508_01645</name>
</gene>
<dbReference type="RefSeq" id="WP_182168667.1">
    <property type="nucleotide sequence ID" value="NZ_JACFXU010000013.1"/>
</dbReference>
<proteinExistence type="predicted"/>
<feature type="transmembrane region" description="Helical" evidence="1">
    <location>
        <begin position="20"/>
        <end position="38"/>
    </location>
</feature>
<evidence type="ECO:0000256" key="1">
    <source>
        <dbReference type="SAM" id="Phobius"/>
    </source>
</evidence>
<keyword evidence="1" id="KW-0472">Membrane</keyword>
<protein>
    <recommendedName>
        <fullName evidence="2">Type 4 fimbrial biogenesis protein PilX N-terminal domain-containing protein</fullName>
    </recommendedName>
</protein>
<feature type="domain" description="Type 4 fimbrial biogenesis protein PilX N-terminal" evidence="2">
    <location>
        <begin position="17"/>
        <end position="65"/>
    </location>
</feature>
<organism evidence="3 4">
    <name type="scientific">Sediminihaliea albiluteola</name>
    <dbReference type="NCBI Taxonomy" id="2758564"/>
    <lineage>
        <taxon>Bacteria</taxon>
        <taxon>Pseudomonadati</taxon>
        <taxon>Pseudomonadota</taxon>
        <taxon>Gammaproteobacteria</taxon>
        <taxon>Cellvibrionales</taxon>
        <taxon>Halieaceae</taxon>
        <taxon>Sediminihaliea</taxon>
    </lineage>
</organism>
<dbReference type="EMBL" id="JACFXU010000013">
    <property type="protein sequence ID" value="MBA6411811.1"/>
    <property type="molecule type" value="Genomic_DNA"/>
</dbReference>
<keyword evidence="4" id="KW-1185">Reference proteome</keyword>
<comment type="caution">
    <text evidence="3">The sequence shown here is derived from an EMBL/GenBank/DDBJ whole genome shotgun (WGS) entry which is preliminary data.</text>
</comment>
<keyword evidence="1" id="KW-0812">Transmembrane</keyword>
<dbReference type="Pfam" id="PF14341">
    <property type="entry name" value="PilX_N"/>
    <property type="match status" value="1"/>
</dbReference>
<evidence type="ECO:0000313" key="3">
    <source>
        <dbReference type="EMBL" id="MBA6411811.1"/>
    </source>
</evidence>
<dbReference type="InterPro" id="IPR025746">
    <property type="entry name" value="PilX_N_dom"/>
</dbReference>